<dbReference type="PANTHER" id="PTHR11349">
    <property type="entry name" value="NUCLEOSIDE DIPHOSPHATE KINASE"/>
    <property type="match status" value="1"/>
</dbReference>
<gene>
    <name evidence="9" type="primary">ndk_27</name>
    <name evidence="9" type="ORF">SDC9_192189</name>
</gene>
<keyword evidence="7" id="KW-0067">ATP-binding</keyword>
<comment type="similarity">
    <text evidence="2">Belongs to the NDK family.</text>
</comment>
<feature type="domain" description="Nucleoside diphosphate kinase-like" evidence="8">
    <location>
        <begin position="1"/>
        <end position="148"/>
    </location>
</feature>
<accession>A0A645I8J1</accession>
<proteinExistence type="inferred from homology"/>
<dbReference type="InterPro" id="IPR036850">
    <property type="entry name" value="NDK-like_dom_sf"/>
</dbReference>
<comment type="cofactor">
    <cofactor evidence="1">
        <name>Mg(2+)</name>
        <dbReference type="ChEBI" id="CHEBI:18420"/>
    </cofactor>
</comment>
<evidence type="ECO:0000256" key="3">
    <source>
        <dbReference type="ARBA" id="ARBA00012966"/>
    </source>
</evidence>
<evidence type="ECO:0000259" key="8">
    <source>
        <dbReference type="SMART" id="SM00562"/>
    </source>
</evidence>
<dbReference type="PROSITE" id="PS51374">
    <property type="entry name" value="NDPK_LIKE"/>
    <property type="match status" value="1"/>
</dbReference>
<evidence type="ECO:0000256" key="1">
    <source>
        <dbReference type="ARBA" id="ARBA00001946"/>
    </source>
</evidence>
<evidence type="ECO:0000256" key="2">
    <source>
        <dbReference type="ARBA" id="ARBA00008142"/>
    </source>
</evidence>
<dbReference type="InterPro" id="IPR034907">
    <property type="entry name" value="NDK-like_dom"/>
</dbReference>
<dbReference type="GO" id="GO:0005524">
    <property type="term" value="F:ATP binding"/>
    <property type="evidence" value="ECO:0007669"/>
    <property type="project" value="UniProtKB-KW"/>
</dbReference>
<evidence type="ECO:0000256" key="4">
    <source>
        <dbReference type="ARBA" id="ARBA00022679"/>
    </source>
</evidence>
<dbReference type="GO" id="GO:0004550">
    <property type="term" value="F:nucleoside diphosphate kinase activity"/>
    <property type="evidence" value="ECO:0007669"/>
    <property type="project" value="UniProtKB-EC"/>
</dbReference>
<dbReference type="Pfam" id="PF00334">
    <property type="entry name" value="NDK"/>
    <property type="match status" value="1"/>
</dbReference>
<protein>
    <recommendedName>
        <fullName evidence="3">nucleoside-diphosphate kinase</fullName>
        <ecNumber evidence="3">2.7.4.6</ecNumber>
    </recommendedName>
</protein>
<evidence type="ECO:0000256" key="7">
    <source>
        <dbReference type="ARBA" id="ARBA00022840"/>
    </source>
</evidence>
<dbReference type="AlphaFoldDB" id="A0A645I8J1"/>
<evidence type="ECO:0000313" key="9">
    <source>
        <dbReference type="EMBL" id="MPN44624.1"/>
    </source>
</evidence>
<dbReference type="PROSITE" id="PS00469">
    <property type="entry name" value="NDPK"/>
    <property type="match status" value="1"/>
</dbReference>
<reference evidence="9" key="1">
    <citation type="submission" date="2019-08" db="EMBL/GenBank/DDBJ databases">
        <authorList>
            <person name="Kucharzyk K."/>
            <person name="Murdoch R.W."/>
            <person name="Higgins S."/>
            <person name="Loffler F."/>
        </authorList>
    </citation>
    <scope>NUCLEOTIDE SEQUENCE</scope>
</reference>
<evidence type="ECO:0000256" key="6">
    <source>
        <dbReference type="ARBA" id="ARBA00022777"/>
    </source>
</evidence>
<sequence>MNKSYVMLKPDCFERNLVDTLIQEIKDNGFRIEAEKEVVVDEKRILKHYEEVIERLNSDSFKESVLKAFVGKKVLALEITNDTGDCVTKFRELIGPTDPAKADKNTLRGKYGNDSMEKSKAEGRMLNNLIHASDSEDSAKKELGLWFE</sequence>
<dbReference type="InterPro" id="IPR023005">
    <property type="entry name" value="Nucleoside_diP_kinase_AS"/>
</dbReference>
<name>A0A645I8J1_9ZZZZ</name>
<evidence type="ECO:0000256" key="5">
    <source>
        <dbReference type="ARBA" id="ARBA00022741"/>
    </source>
</evidence>
<organism evidence="9">
    <name type="scientific">bioreactor metagenome</name>
    <dbReference type="NCBI Taxonomy" id="1076179"/>
    <lineage>
        <taxon>unclassified sequences</taxon>
        <taxon>metagenomes</taxon>
        <taxon>ecological metagenomes</taxon>
    </lineage>
</organism>
<dbReference type="SUPFAM" id="SSF54919">
    <property type="entry name" value="Nucleoside diphosphate kinase, NDK"/>
    <property type="match status" value="1"/>
</dbReference>
<comment type="caution">
    <text evidence="9">The sequence shown here is derived from an EMBL/GenBank/DDBJ whole genome shotgun (WGS) entry which is preliminary data.</text>
</comment>
<keyword evidence="5" id="KW-0547">Nucleotide-binding</keyword>
<dbReference type="SMART" id="SM00562">
    <property type="entry name" value="NDK"/>
    <property type="match status" value="1"/>
</dbReference>
<dbReference type="EMBL" id="VSSQ01103884">
    <property type="protein sequence ID" value="MPN44624.1"/>
    <property type="molecule type" value="Genomic_DNA"/>
</dbReference>
<keyword evidence="4 9" id="KW-0808">Transferase</keyword>
<dbReference type="EC" id="2.7.4.6" evidence="3"/>
<dbReference type="Gene3D" id="3.30.70.141">
    <property type="entry name" value="Nucleoside diphosphate kinase-like domain"/>
    <property type="match status" value="1"/>
</dbReference>
<keyword evidence="6 9" id="KW-0418">Kinase</keyword>